<sequence length="1679" mass="179058">MNPTTRLPHADSPIVIFEVCVEPLVGVSHERHEFKRKSADSKHKLCILHFKPPEIPTVDDESKNHFVDRTFSTLRPFPSVSTASVAFVRCTFRDFASTSTQEYHSIGIHAEPIDCPFIISACKFIDFTSSGPLLACGCVSIIGTSSPSSSFLIQDTLFERSAVTGSESYAGALRVLYSYSLTIDRCNITSCSTEKHSGGIYIRRVTEILQVSNNRFSDCSTGEYGGGLRVVEDTSFSVTSTRFENCHADVDGGGLDSSTGISSVSVAHSIFHTCTSGHDGGGIQVAISKSSNIPQDFTISVDNCTFDSCSAGNFGGGSSNHSEGRHLSEMQRRKFRSCFFAVECFSVDVEGCVVEDCVSDYVGNIRLWNVTTTSIKSTRFENCSGIVQGGSGIALTHGDNITIKTTNFTKMTGGHNGGARLMALTKNFTLEDCRFEGCVSEREGGAALIACLAESPAAVTLTRLTFIDCHSTSEDSGGIIVFNAVSVNVSGCVVQGCSCSTYGGGLRVHNSASITITDSSFSSNFAGMNGGSVDTWNITTSTLIQNCSFSDSNASNIAGGVVIAQTPNVEVRNCTFTKCRANRGAAVDVVDSISLTLAQLVIKQCSAETVGGGICYAPLETEAATLSVSEMTFGSKSDGMENACGDLGVDLHMWLPIQELSPLLTVLRTALFTPRPTSGYSFAREQRLSAAFHIANTEPVFRTSILTYAHPYDGKEMYVDSVKGLDEPLCGLQILPCATLTRAGEAVPENGTIRIQTKAEIGQATPIVKTMDWCSGDSRRVPIVFFEAGYVSVQVVTLYLYGFELTSSPSATLRTQSLFIVTDGSLDVYYCVFSSIKSAMEGSCISATLYTSGSLSVDNTDFRSCSSSSNGGAMFVSLSESFKPSSLTVDASFSSCRSEAGMGDGLFLEGYDFMTLLSDSTWDVALSSHDYSGLNKLWGTDLSLPTGHRFHNVSLFVYLRPLFPDTIIVSHDGRDVHGCGLDYWPCASIEMAALLPIDEKHITIHILDTIDLYDEVDFDESNVRIEGYSSISSVSLREYAQICVEEHDLVLTHLRFTGTYPQQYSSFLVVTESGTTLLEECRIDDLTFPSSPLLCCGTGMITLKSTNFSRQTRSSGNGVIVDSSVASSDTIQITSSRFTTITATSGSGSVISGSFGNGKKIEITASQMTSCESSGDGGALNIVLSGTATLRITQTDFKKCVAGGNGGALHVDLRSISSPQQYSFLNLVFGRQSSDSNKVPAGHFGNDVFLVGVSFIQLVLPPLWMGSFADANSDDLFGQDGNNAPESLLPFLLQQEVYVGKNGDDITGTGSESSPFLTLATSLQLLDELGQQLNTVTVMEETRIGKSIVLGESSQPSRQIAIVSHDSARARIVCKVDEAKVPGIVTEMTQMISVHHYLLFIFSITFTLHPTSTSISSVFSLSSHTELSLTDCSLESSERVTASFVEVLSTSLLSSSSLSAENVNFGGKGCVILCKGSGKVELSNSKISKCSFEGGGVVVGDSTEGISVVDVSFAGCLGQAFGSLIRVMVVGCCAQVKNCRFERCETTVSLSEAEGTQTIAGGGCVVIEMRPQRSSTRLLPPTSIDLSLSSFLSCVLTNTDSSPKTTACVGGSGFVIIGSNGRDTADLRKVVVSDCTCRNMPFSAKGGFDGGVLVSRGQPLHADRREMVVRGCSVGSLRV</sequence>
<comment type="caution">
    <text evidence="1">The sequence shown here is derived from an EMBL/GenBank/DDBJ whole genome shotgun (WGS) entry which is preliminary data.</text>
</comment>
<dbReference type="Gene3D" id="2.160.20.10">
    <property type="entry name" value="Single-stranded right-handed beta-helix, Pectin lyase-like"/>
    <property type="match status" value="1"/>
</dbReference>
<dbReference type="SUPFAM" id="SSF51126">
    <property type="entry name" value="Pectin lyase-like"/>
    <property type="match status" value="4"/>
</dbReference>
<reference evidence="1 2" key="1">
    <citation type="journal article" date="2022" name="bioRxiv">
        <title>Genomics of Preaxostyla Flagellates Illuminates Evolutionary Transitions and the Path Towards Mitochondrial Loss.</title>
        <authorList>
            <person name="Novak L.V.F."/>
            <person name="Treitli S.C."/>
            <person name="Pyrih J."/>
            <person name="Halakuc P."/>
            <person name="Pipaliya S.V."/>
            <person name="Vacek V."/>
            <person name="Brzon O."/>
            <person name="Soukal P."/>
            <person name="Eme L."/>
            <person name="Dacks J.B."/>
            <person name="Karnkowska A."/>
            <person name="Elias M."/>
            <person name="Hampl V."/>
        </authorList>
    </citation>
    <scope>NUCLEOTIDE SEQUENCE [LARGE SCALE GENOMIC DNA]</scope>
    <source>
        <strain evidence="1">NAU3</strain>
        <tissue evidence="1">Gut</tissue>
    </source>
</reference>
<evidence type="ECO:0008006" key="3">
    <source>
        <dbReference type="Google" id="ProtNLM"/>
    </source>
</evidence>
<organism evidence="1 2">
    <name type="scientific">Blattamonas nauphoetae</name>
    <dbReference type="NCBI Taxonomy" id="2049346"/>
    <lineage>
        <taxon>Eukaryota</taxon>
        <taxon>Metamonada</taxon>
        <taxon>Preaxostyla</taxon>
        <taxon>Oxymonadida</taxon>
        <taxon>Blattamonas</taxon>
    </lineage>
</organism>
<protein>
    <recommendedName>
        <fullName evidence="3">Right handed beta helix domain-containing protein</fullName>
    </recommendedName>
</protein>
<proteinExistence type="predicted"/>
<evidence type="ECO:0000313" key="1">
    <source>
        <dbReference type="EMBL" id="KAK2959144.1"/>
    </source>
</evidence>
<dbReference type="SMART" id="SM00710">
    <property type="entry name" value="PbH1"/>
    <property type="match status" value="14"/>
</dbReference>
<keyword evidence="2" id="KW-1185">Reference proteome</keyword>
<dbReference type="Proteomes" id="UP001281761">
    <property type="component" value="Unassembled WGS sequence"/>
</dbReference>
<gene>
    <name evidence="1" type="ORF">BLNAU_5939</name>
</gene>
<dbReference type="InterPro" id="IPR012334">
    <property type="entry name" value="Pectin_lyas_fold"/>
</dbReference>
<accession>A0ABQ9Y5Z2</accession>
<dbReference type="InterPro" id="IPR011050">
    <property type="entry name" value="Pectin_lyase_fold/virulence"/>
</dbReference>
<name>A0ABQ9Y5Z2_9EUKA</name>
<dbReference type="InterPro" id="IPR006626">
    <property type="entry name" value="PbH1"/>
</dbReference>
<dbReference type="EMBL" id="JARBJD010000032">
    <property type="protein sequence ID" value="KAK2959144.1"/>
    <property type="molecule type" value="Genomic_DNA"/>
</dbReference>
<evidence type="ECO:0000313" key="2">
    <source>
        <dbReference type="Proteomes" id="UP001281761"/>
    </source>
</evidence>